<evidence type="ECO:0000313" key="1">
    <source>
        <dbReference type="EMBL" id="CAB5194754.1"/>
    </source>
</evidence>
<dbReference type="EMBL" id="LR798217">
    <property type="protein sequence ID" value="CAB5194754.1"/>
    <property type="molecule type" value="Genomic_DNA"/>
</dbReference>
<protein>
    <submittedName>
        <fullName evidence="1">Uncharacterized protein</fullName>
    </submittedName>
</protein>
<reference evidence="1" key="1">
    <citation type="submission" date="2020-05" db="EMBL/GenBank/DDBJ databases">
        <authorList>
            <person name="Chiriac C."/>
            <person name="Salcher M."/>
            <person name="Ghai R."/>
            <person name="Kavagutti S V."/>
        </authorList>
    </citation>
    <scope>NUCLEOTIDE SEQUENCE</scope>
</reference>
<name>A0A6J7WGH4_9CAUD</name>
<proteinExistence type="predicted"/>
<gene>
    <name evidence="1" type="ORF">UFOVP173_20</name>
</gene>
<sequence length="71" mass="8063">MGEKKTTPVNIDGEEFLFEDMTPEQQTLLNHVADLDRKLASAKFNVDQLNVGREAFFKLLKEALTPKAELQ</sequence>
<accession>A0A6J7WGH4</accession>
<organism evidence="1">
    <name type="scientific">uncultured Caudovirales phage</name>
    <dbReference type="NCBI Taxonomy" id="2100421"/>
    <lineage>
        <taxon>Viruses</taxon>
        <taxon>Duplodnaviria</taxon>
        <taxon>Heunggongvirae</taxon>
        <taxon>Uroviricota</taxon>
        <taxon>Caudoviricetes</taxon>
        <taxon>Peduoviridae</taxon>
        <taxon>Maltschvirus</taxon>
        <taxon>Maltschvirus maltsch</taxon>
    </lineage>
</organism>